<evidence type="ECO:0008006" key="4">
    <source>
        <dbReference type="Google" id="ProtNLM"/>
    </source>
</evidence>
<dbReference type="OrthoDB" id="6705925at2"/>
<keyword evidence="3" id="KW-1185">Reference proteome</keyword>
<dbReference type="AlphaFoldDB" id="A0A4Q7ZD78"/>
<dbReference type="Gene3D" id="3.40.190.170">
    <property type="entry name" value="Bacterial extracellular solute-binding protein, family 7"/>
    <property type="match status" value="1"/>
</dbReference>
<gene>
    <name evidence="2" type="ORF">EV700_0972</name>
</gene>
<comment type="caution">
    <text evidence="2">The sequence shown here is derived from an EMBL/GenBank/DDBJ whole genome shotgun (WGS) entry which is preliminary data.</text>
</comment>
<dbReference type="EMBL" id="SHKX01000010">
    <property type="protein sequence ID" value="RZU48003.1"/>
    <property type="molecule type" value="Genomic_DNA"/>
</dbReference>
<feature type="signal peptide" evidence="1">
    <location>
        <begin position="1"/>
        <end position="22"/>
    </location>
</feature>
<dbReference type="Proteomes" id="UP000292423">
    <property type="component" value="Unassembled WGS sequence"/>
</dbReference>
<sequence length="414" mass="45224">MHQIKKTIIAAAALFATGLTLAAVSAAAPAKVPKAPVLNAPDSSSSLLTRTKALLDKPATWNRIPPKVTLCMYAPGGTNSRAYQYAMSSLTQLPKYTAMAKEIGIDLNVTFTSPTSLRIDMASAKLKRKASTDVKINLFTDERIATEEFKVGQCDGVAISNLRGRQFNPFVGSLDAIGAILSYQQLTEAITFLAKPEMAGYMVNQDVEVVGIVPLGAAYVMVNDRRINTLAKAAGRKVAVLDFDKSQATMVQKIGAQPVSVDLTSIGGKFNNGQVDILAMPALAFDPLELYRGMTDDKGNVRGAIFKFPLLQVTGVMMMHRGKFPDGIGQLVREFTAMQLAPAYQFILETESAIPVKYWMDIPETDKPGYVNMLRSARLVVTKDGFYDVRMMQLLKKIRCKLEPSNYECSLNDE</sequence>
<evidence type="ECO:0000313" key="2">
    <source>
        <dbReference type="EMBL" id="RZU48003.1"/>
    </source>
</evidence>
<dbReference type="RefSeq" id="WP_130411230.1">
    <property type="nucleotide sequence ID" value="NZ_SHKX01000010.1"/>
</dbReference>
<feature type="chain" id="PRO_5020326047" description="TRAP-type C4-dicarboxylate transport system substrate-binding protein" evidence="1">
    <location>
        <begin position="23"/>
        <end position="414"/>
    </location>
</feature>
<keyword evidence="1" id="KW-0732">Signal</keyword>
<dbReference type="InterPro" id="IPR038404">
    <property type="entry name" value="TRAP_DctP_sf"/>
</dbReference>
<evidence type="ECO:0000256" key="1">
    <source>
        <dbReference type="SAM" id="SignalP"/>
    </source>
</evidence>
<reference evidence="2 3" key="1">
    <citation type="submission" date="2019-02" db="EMBL/GenBank/DDBJ databases">
        <title>Genomic Encyclopedia of Type Strains, Phase IV (KMG-IV): sequencing the most valuable type-strain genomes for metagenomic binning, comparative biology and taxonomic classification.</title>
        <authorList>
            <person name="Goeker M."/>
        </authorList>
    </citation>
    <scope>NUCLEOTIDE SEQUENCE [LARGE SCALE GENOMIC DNA]</scope>
    <source>
        <strain evidence="2 3">DSM 105135</strain>
    </source>
</reference>
<proteinExistence type="predicted"/>
<accession>A0A4Q7ZD78</accession>
<dbReference type="Pfam" id="PF19582">
    <property type="entry name" value="AdeT1_2"/>
    <property type="match status" value="1"/>
</dbReference>
<organism evidence="2 3">
    <name type="scientific">Fluviicoccus keumensis</name>
    <dbReference type="NCBI Taxonomy" id="1435465"/>
    <lineage>
        <taxon>Bacteria</taxon>
        <taxon>Pseudomonadati</taxon>
        <taxon>Pseudomonadota</taxon>
        <taxon>Gammaproteobacteria</taxon>
        <taxon>Moraxellales</taxon>
        <taxon>Moraxellaceae</taxon>
        <taxon>Fluviicoccus</taxon>
    </lineage>
</organism>
<evidence type="ECO:0000313" key="3">
    <source>
        <dbReference type="Proteomes" id="UP000292423"/>
    </source>
</evidence>
<protein>
    <recommendedName>
        <fullName evidence="4">TRAP-type C4-dicarboxylate transport system substrate-binding protein</fullName>
    </recommendedName>
</protein>
<name>A0A4Q7ZD78_9GAMM</name>
<dbReference type="InterPro" id="IPR045758">
    <property type="entry name" value="AdeT1/2"/>
</dbReference>